<organism evidence="1 2">
    <name type="scientific">Clonorchis sinensis</name>
    <name type="common">Chinese liver fluke</name>
    <dbReference type="NCBI Taxonomy" id="79923"/>
    <lineage>
        <taxon>Eukaryota</taxon>
        <taxon>Metazoa</taxon>
        <taxon>Spiralia</taxon>
        <taxon>Lophotrochozoa</taxon>
        <taxon>Platyhelminthes</taxon>
        <taxon>Trematoda</taxon>
        <taxon>Digenea</taxon>
        <taxon>Opisthorchiida</taxon>
        <taxon>Opisthorchiata</taxon>
        <taxon>Opisthorchiidae</taxon>
        <taxon>Clonorchis</taxon>
    </lineage>
</organism>
<gene>
    <name evidence="1" type="ORF">CLF_106501</name>
</gene>
<evidence type="ECO:0000313" key="1">
    <source>
        <dbReference type="EMBL" id="GAA55029.1"/>
    </source>
</evidence>
<accession>G7YPZ8</accession>
<reference key="2">
    <citation type="submission" date="2011-10" db="EMBL/GenBank/DDBJ databases">
        <title>The genome and transcriptome sequence of Clonorchis sinensis provide insights into the carcinogenic liver fluke.</title>
        <authorList>
            <person name="Wang X."/>
            <person name="Huang Y."/>
            <person name="Chen W."/>
            <person name="Liu H."/>
            <person name="Guo L."/>
            <person name="Chen Y."/>
            <person name="Luo F."/>
            <person name="Zhou W."/>
            <person name="Sun J."/>
            <person name="Mao Q."/>
            <person name="Liang P."/>
            <person name="Zhou C."/>
            <person name="Tian Y."/>
            <person name="Men J."/>
            <person name="Lv X."/>
            <person name="Huang L."/>
            <person name="Zhou J."/>
            <person name="Hu Y."/>
            <person name="Li R."/>
            <person name="Zhang F."/>
            <person name="Lei H."/>
            <person name="Li X."/>
            <person name="Hu X."/>
            <person name="Liang C."/>
            <person name="Xu J."/>
            <person name="Wu Z."/>
            <person name="Yu X."/>
        </authorList>
    </citation>
    <scope>NUCLEOTIDE SEQUENCE</scope>
    <source>
        <strain>Henan</strain>
    </source>
</reference>
<dbReference type="AlphaFoldDB" id="G7YPZ8"/>
<dbReference type="EMBL" id="DF143953">
    <property type="protein sequence ID" value="GAA55029.1"/>
    <property type="molecule type" value="Genomic_DNA"/>
</dbReference>
<evidence type="ECO:0000313" key="2">
    <source>
        <dbReference type="Proteomes" id="UP000008909"/>
    </source>
</evidence>
<reference evidence="1" key="1">
    <citation type="journal article" date="2011" name="Genome Biol.">
        <title>The draft genome of the carcinogenic human liver fluke Clonorchis sinensis.</title>
        <authorList>
            <person name="Wang X."/>
            <person name="Chen W."/>
            <person name="Huang Y."/>
            <person name="Sun J."/>
            <person name="Men J."/>
            <person name="Liu H."/>
            <person name="Luo F."/>
            <person name="Guo L."/>
            <person name="Lv X."/>
            <person name="Deng C."/>
            <person name="Zhou C."/>
            <person name="Fan Y."/>
            <person name="Li X."/>
            <person name="Huang L."/>
            <person name="Hu Y."/>
            <person name="Liang C."/>
            <person name="Hu X."/>
            <person name="Xu J."/>
            <person name="Yu X."/>
        </authorList>
    </citation>
    <scope>NUCLEOTIDE SEQUENCE [LARGE SCALE GENOMIC DNA]</scope>
    <source>
        <strain evidence="1">Henan</strain>
    </source>
</reference>
<name>G7YPZ8_CLOSI</name>
<proteinExistence type="predicted"/>
<protein>
    <submittedName>
        <fullName evidence="1">Uncharacterized protein</fullName>
    </submittedName>
</protein>
<sequence length="211" mass="24039">LWKETDYKDAIDIDWQSYIAVSKISHSGDHEVPILEVQNNRDEALRDAFISGPYSNTLRQRLLEHKSMDFKTTYAHANPLPPELEQKQSVSFLPNNQLPCATVSNDPPKSPRPQASSYEQTTAASMASSFFFCGYALHPRYKCPAKDATCKMCEKKGDFQKLYDFIQVRITSTREHRCVVVMRRQQATVNRAEKINHGYPPCKPYGGGNFT</sequence>
<feature type="non-terminal residue" evidence="1">
    <location>
        <position position="1"/>
    </location>
</feature>
<dbReference type="Proteomes" id="UP000008909">
    <property type="component" value="Unassembled WGS sequence"/>
</dbReference>
<keyword evidence="2" id="KW-1185">Reference proteome</keyword>